<reference evidence="3 4" key="1">
    <citation type="journal article" date="2014" name="PLoS Genet.">
        <title>The Genome of Spironucleus salmonicida Highlights a Fish Pathogen Adapted to Fluctuating Environments.</title>
        <authorList>
            <person name="Xu F."/>
            <person name="Jerlstrom-Hultqvist J."/>
            <person name="Einarsson E."/>
            <person name="Astvaldsson A."/>
            <person name="Svard S.G."/>
            <person name="Andersson J.O."/>
        </authorList>
    </citation>
    <scope>NUCLEOTIDE SEQUENCE [LARGE SCALE GENOMIC DNA]</scope>
    <source>
        <strain evidence="3 4">ATCC 50377</strain>
    </source>
</reference>
<feature type="transmembrane region" description="Helical" evidence="2">
    <location>
        <begin position="314"/>
        <end position="338"/>
    </location>
</feature>
<dbReference type="EMBL" id="AUWU02000009">
    <property type="protein sequence ID" value="KAH0569503.1"/>
    <property type="molecule type" value="Genomic_DNA"/>
</dbReference>
<keyword evidence="2" id="KW-1133">Transmembrane helix</keyword>
<protein>
    <submittedName>
        <fullName evidence="3">Cysteine-rich membrane protein 2</fullName>
    </submittedName>
</protein>
<keyword evidence="2" id="KW-0472">Membrane</keyword>
<evidence type="ECO:0000256" key="1">
    <source>
        <dbReference type="SAM" id="MobiDB-lite"/>
    </source>
</evidence>
<dbReference type="KEGG" id="ssao:94302475"/>
<comment type="caution">
    <text evidence="3">The sequence shown here is derived from an EMBL/GenBank/DDBJ whole genome shotgun (WGS) entry which is preliminary data.</text>
</comment>
<gene>
    <name evidence="3" type="ORF">SS50377_28452</name>
</gene>
<feature type="compositionally biased region" description="Basic residues" evidence="1">
    <location>
        <begin position="179"/>
        <end position="202"/>
    </location>
</feature>
<evidence type="ECO:0000313" key="3">
    <source>
        <dbReference type="EMBL" id="KAH0569503.1"/>
    </source>
</evidence>
<dbReference type="InterPro" id="IPR009030">
    <property type="entry name" value="Growth_fac_rcpt_cys_sf"/>
</dbReference>
<proteinExistence type="predicted"/>
<evidence type="ECO:0000256" key="2">
    <source>
        <dbReference type="SAM" id="Phobius"/>
    </source>
</evidence>
<organism evidence="3 4">
    <name type="scientific">Spironucleus salmonicida</name>
    <dbReference type="NCBI Taxonomy" id="348837"/>
    <lineage>
        <taxon>Eukaryota</taxon>
        <taxon>Metamonada</taxon>
        <taxon>Diplomonadida</taxon>
        <taxon>Hexamitidae</taxon>
        <taxon>Hexamitinae</taxon>
        <taxon>Spironucleus</taxon>
    </lineage>
</organism>
<dbReference type="SUPFAM" id="SSF57184">
    <property type="entry name" value="Growth factor receptor domain"/>
    <property type="match status" value="1"/>
</dbReference>
<dbReference type="AlphaFoldDB" id="A0A9P8LK57"/>
<dbReference type="Proteomes" id="UP000018208">
    <property type="component" value="Unassembled WGS sequence"/>
</dbReference>
<feature type="region of interest" description="Disordered" evidence="1">
    <location>
        <begin position="230"/>
        <end position="256"/>
    </location>
</feature>
<dbReference type="OrthoDB" id="10045365at2759"/>
<keyword evidence="4" id="KW-1185">Reference proteome</keyword>
<feature type="compositionally biased region" description="Polar residues" evidence="1">
    <location>
        <begin position="166"/>
        <end position="175"/>
    </location>
</feature>
<feature type="region of interest" description="Disordered" evidence="1">
    <location>
        <begin position="121"/>
        <end position="202"/>
    </location>
</feature>
<evidence type="ECO:0000313" key="4">
    <source>
        <dbReference type="Proteomes" id="UP000018208"/>
    </source>
</evidence>
<dbReference type="GeneID" id="94302475"/>
<accession>A0A9P8LK57</accession>
<name>A0A9P8LK57_9EUKA</name>
<feature type="compositionally biased region" description="Low complexity" evidence="1">
    <location>
        <begin position="127"/>
        <end position="165"/>
    </location>
</feature>
<keyword evidence="2" id="KW-0812">Transmembrane</keyword>
<dbReference type="RefSeq" id="XP_067760276.1">
    <property type="nucleotide sequence ID" value="XM_067912219.1"/>
</dbReference>
<feature type="non-terminal residue" evidence="3">
    <location>
        <position position="1"/>
    </location>
</feature>
<sequence>LCSVQGIDGCATCKPGHVEQDGNCFAAVANCEFQYEEKCVVCKDGMANAGNKCVTNPAFCETNTPEGCISCKPGYSNTNGNCFAGVKNCDFQYEEKCVNCREGFAVMNNTCVTNLPSAHPPMPPAAPLASQASSSRAATASPPSPTATSSTKKSASCARKASPSRTTYACPSQLLSDRGRRRLPRVPPRSRPHQRALRPLRRGLRHLQHLRVPRLRARLLPHPSRGLCRRQLLRLGEPSHASTSRPRRHRQLQGPERRLLQRVRGRLPPDHHRPVRRLPRGVPVLRRALLRRVQTRLPLPGPPVRRARNRASQAATIGAVLGGVVALTAVIGVVAFAVRSRKQRMHTELPLVQRNEI</sequence>